<dbReference type="Gene3D" id="3.30.420.10">
    <property type="entry name" value="Ribonuclease H-like superfamily/Ribonuclease H"/>
    <property type="match status" value="1"/>
</dbReference>
<dbReference type="PANTHER" id="PTHR46791:SF5">
    <property type="entry name" value="CLR5 DOMAIN-CONTAINING PROTEIN-RELATED"/>
    <property type="match status" value="1"/>
</dbReference>
<feature type="domain" description="Integrase catalytic" evidence="1">
    <location>
        <begin position="218"/>
        <end position="401"/>
    </location>
</feature>
<name>A0ABN8QV33_9CNID</name>
<accession>A0ABN8QV33</accession>
<sequence length="494" mass="56659">MQPSQSCKMAEVVRNRFGTWINEILRQLASPNLDSDSQESVFYRVETLYNTIVRFDGVHGIDDNIVNHVREVRDLLSSHSLSFSAHVAERLFTGQRGRPKYILPQEQLEFLVERRFSVPQISKLLGVSPRTVERRLSEHRLSIREMYTDMNDSDLDGLVRCILREFPNAGYKRMTGFLLARGIRLQQSRIRSAMQRVNPEGCLLRSLELNVLHRRSYQVYGPLALWHLDGNHKLIRWRIVIHGGIDGYSRMIVFLQAATNNKALTVFQWFQSAVQTYGLPSRVRTDKGGENVEVAWFMLNHPLRGPNRGSHITGRSVHNQRIERLWRDVFLGCTYLFYYLFYYMENCGILDPDNEVHLFALHYVYLPRIQRNLDLFTAGHNRGPLSTEHNASPEQLFIQGMLSVANSEQRTAVEFANQSEIDAYGIDLDGPAPSEEWDGPINDDVGTVEVPSTECPLVNETWQLLSATIGPLSISDVHGVDIYLETITLIQNMI</sequence>
<dbReference type="InterPro" id="IPR012337">
    <property type="entry name" value="RNaseH-like_sf"/>
</dbReference>
<dbReference type="PANTHER" id="PTHR46791">
    <property type="entry name" value="EXPRESSED PROTEIN"/>
    <property type="match status" value="1"/>
</dbReference>
<dbReference type="Pfam" id="PF24764">
    <property type="entry name" value="rva_4"/>
    <property type="match status" value="1"/>
</dbReference>
<dbReference type="Proteomes" id="UP001159405">
    <property type="component" value="Unassembled WGS sequence"/>
</dbReference>
<protein>
    <recommendedName>
        <fullName evidence="1">Integrase catalytic domain-containing protein</fullName>
    </recommendedName>
</protein>
<proteinExistence type="predicted"/>
<reference evidence="2 3" key="1">
    <citation type="submission" date="2022-05" db="EMBL/GenBank/DDBJ databases">
        <authorList>
            <consortium name="Genoscope - CEA"/>
            <person name="William W."/>
        </authorList>
    </citation>
    <scope>NUCLEOTIDE SEQUENCE [LARGE SCALE GENOMIC DNA]</scope>
</reference>
<dbReference type="SUPFAM" id="SSF53098">
    <property type="entry name" value="Ribonuclease H-like"/>
    <property type="match status" value="1"/>
</dbReference>
<dbReference type="InterPro" id="IPR001584">
    <property type="entry name" value="Integrase_cat-core"/>
</dbReference>
<keyword evidence="3" id="KW-1185">Reference proteome</keyword>
<organism evidence="2 3">
    <name type="scientific">Porites lobata</name>
    <dbReference type="NCBI Taxonomy" id="104759"/>
    <lineage>
        <taxon>Eukaryota</taxon>
        <taxon>Metazoa</taxon>
        <taxon>Cnidaria</taxon>
        <taxon>Anthozoa</taxon>
        <taxon>Hexacorallia</taxon>
        <taxon>Scleractinia</taxon>
        <taxon>Fungiina</taxon>
        <taxon>Poritidae</taxon>
        <taxon>Porites</taxon>
    </lineage>
</organism>
<evidence type="ECO:0000313" key="3">
    <source>
        <dbReference type="Proteomes" id="UP001159405"/>
    </source>
</evidence>
<dbReference type="PROSITE" id="PS50994">
    <property type="entry name" value="INTEGRASE"/>
    <property type="match status" value="1"/>
</dbReference>
<dbReference type="InterPro" id="IPR058913">
    <property type="entry name" value="Integrase_dom_put"/>
</dbReference>
<comment type="caution">
    <text evidence="2">The sequence shown here is derived from an EMBL/GenBank/DDBJ whole genome shotgun (WGS) entry which is preliminary data.</text>
</comment>
<dbReference type="InterPro" id="IPR036397">
    <property type="entry name" value="RNaseH_sf"/>
</dbReference>
<dbReference type="EMBL" id="CALNXK010000155">
    <property type="protein sequence ID" value="CAH3170395.1"/>
    <property type="molecule type" value="Genomic_DNA"/>
</dbReference>
<gene>
    <name evidence="2" type="ORF">PLOB_00010683</name>
</gene>
<evidence type="ECO:0000259" key="1">
    <source>
        <dbReference type="PROSITE" id="PS50994"/>
    </source>
</evidence>
<evidence type="ECO:0000313" key="2">
    <source>
        <dbReference type="EMBL" id="CAH3170395.1"/>
    </source>
</evidence>